<evidence type="ECO:0000256" key="1">
    <source>
        <dbReference type="ARBA" id="ARBA00006096"/>
    </source>
</evidence>
<reference evidence="3" key="1">
    <citation type="journal article" date="2014" name="Int. J. Syst. Evol. Microbiol.">
        <title>Complete genome sequence of Corynebacterium casei LMG S-19264T (=DSM 44701T), isolated from a smear-ripened cheese.</title>
        <authorList>
            <consortium name="US DOE Joint Genome Institute (JGI-PGF)"/>
            <person name="Walter F."/>
            <person name="Albersmeier A."/>
            <person name="Kalinowski J."/>
            <person name="Ruckert C."/>
        </authorList>
    </citation>
    <scope>NUCLEOTIDE SEQUENCE</scope>
    <source>
        <strain evidence="3">KCTC 12368</strain>
    </source>
</reference>
<organism evidence="3 4">
    <name type="scientific">Echinicola pacifica</name>
    <dbReference type="NCBI Taxonomy" id="346377"/>
    <lineage>
        <taxon>Bacteria</taxon>
        <taxon>Pseudomonadati</taxon>
        <taxon>Bacteroidota</taxon>
        <taxon>Cytophagia</taxon>
        <taxon>Cytophagales</taxon>
        <taxon>Cyclobacteriaceae</taxon>
        <taxon>Echinicola</taxon>
    </lineage>
</organism>
<comment type="caution">
    <text evidence="3">The sequence shown here is derived from an EMBL/GenBank/DDBJ whole genome shotgun (WGS) entry which is preliminary data.</text>
</comment>
<dbReference type="GO" id="GO:0004185">
    <property type="term" value="F:serine-type carboxypeptidase activity"/>
    <property type="evidence" value="ECO:0007669"/>
    <property type="project" value="InterPro"/>
</dbReference>
<dbReference type="PANTHER" id="PTHR30023:SF0">
    <property type="entry name" value="PENICILLIN-SENSITIVE CARBOXYPEPTIDASE A"/>
    <property type="match status" value="1"/>
</dbReference>
<dbReference type="Gene3D" id="3.40.710.10">
    <property type="entry name" value="DD-peptidase/beta-lactamase superfamily"/>
    <property type="match status" value="2"/>
</dbReference>
<evidence type="ECO:0000313" key="4">
    <source>
        <dbReference type="Proteomes" id="UP000619457"/>
    </source>
</evidence>
<proteinExistence type="inferred from homology"/>
<dbReference type="EMBL" id="BMWX01000008">
    <property type="protein sequence ID" value="GGZ38743.1"/>
    <property type="molecule type" value="Genomic_DNA"/>
</dbReference>
<accession>A0A918UWE6</accession>
<dbReference type="GO" id="GO:0006508">
    <property type="term" value="P:proteolysis"/>
    <property type="evidence" value="ECO:0007669"/>
    <property type="project" value="InterPro"/>
</dbReference>
<dbReference type="PRINTS" id="PR00922">
    <property type="entry name" value="DADACBPTASE3"/>
</dbReference>
<keyword evidence="3" id="KW-0121">Carboxypeptidase</keyword>
<dbReference type="PANTHER" id="PTHR30023">
    <property type="entry name" value="D-ALANYL-D-ALANINE CARBOXYPEPTIDASE"/>
    <property type="match status" value="1"/>
</dbReference>
<gene>
    <name evidence="3" type="primary">dacB</name>
    <name evidence="3" type="ORF">GCM10007049_34890</name>
</gene>
<evidence type="ECO:0000256" key="2">
    <source>
        <dbReference type="ARBA" id="ARBA00022801"/>
    </source>
</evidence>
<reference evidence="3" key="2">
    <citation type="submission" date="2020-09" db="EMBL/GenBank/DDBJ databases">
        <authorList>
            <person name="Sun Q."/>
            <person name="Kim S."/>
        </authorList>
    </citation>
    <scope>NUCLEOTIDE SEQUENCE</scope>
    <source>
        <strain evidence="3">KCTC 12368</strain>
    </source>
</reference>
<keyword evidence="3" id="KW-0645">Protease</keyword>
<dbReference type="Proteomes" id="UP000619457">
    <property type="component" value="Unassembled WGS sequence"/>
</dbReference>
<keyword evidence="2" id="KW-0378">Hydrolase</keyword>
<dbReference type="AlphaFoldDB" id="A0A918UWE6"/>
<sequence>MKHSTVFEQGFTGFMLLDPQKDKVVYALNEDKYFTPASNTKLFTFYAAYKVLGEQVNAVNYLENEDSLIFWGTGDPSLLHPDFSDNSLMELLKDSDKQLYLADNFDQLSAYASGWSWNWYNYYYGPDRSALPIYGNIVRFQKEKNASGMTFSPTYFKDNIHIDPSLTTSGYRILRDQKKNDFRINMASKGLEFATDKPFMTSSALAMNMLQDTLDQELRLISMDHVKGRSHQKLKGIAADSLYKQMLKISDNFLAEQLMVLVADELFDSLNVDEAIDQVKQKYLGDLPDEAQWVDGSGLSSQNKFTPRSIIKLLDKIRKEVPEEKIFAYFPSGGQSGTIKNWYPSDDENPYIYAKTGTLSGVHCLSGYLLTQRGKILYFSFMHNNYVISSDELKKEMQKILYMVHTNYK</sequence>
<dbReference type="Pfam" id="PF02113">
    <property type="entry name" value="Peptidase_S13"/>
    <property type="match status" value="1"/>
</dbReference>
<protein>
    <submittedName>
        <fullName evidence="3">D-alanyl-D-alanine carboxypeptidase</fullName>
    </submittedName>
</protein>
<dbReference type="SUPFAM" id="SSF56601">
    <property type="entry name" value="beta-lactamase/transpeptidase-like"/>
    <property type="match status" value="1"/>
</dbReference>
<name>A0A918UWE6_9BACT</name>
<dbReference type="InterPro" id="IPR012338">
    <property type="entry name" value="Beta-lactam/transpept-like"/>
</dbReference>
<dbReference type="GO" id="GO:0000270">
    <property type="term" value="P:peptidoglycan metabolic process"/>
    <property type="evidence" value="ECO:0007669"/>
    <property type="project" value="TreeGrafter"/>
</dbReference>
<keyword evidence="4" id="KW-1185">Reference proteome</keyword>
<evidence type="ECO:0000313" key="3">
    <source>
        <dbReference type="EMBL" id="GGZ38743.1"/>
    </source>
</evidence>
<comment type="similarity">
    <text evidence="1">Belongs to the peptidase S13 family.</text>
</comment>
<dbReference type="InterPro" id="IPR000667">
    <property type="entry name" value="Peptidase_S13"/>
</dbReference>